<evidence type="ECO:0000256" key="2">
    <source>
        <dbReference type="ARBA" id="ARBA00022741"/>
    </source>
</evidence>
<keyword evidence="5 7" id="KW-0808">Transferase</keyword>
<name>A0ABU9HRV4_9FLAO</name>
<dbReference type="SUPFAM" id="SSF52540">
    <property type="entry name" value="P-loop containing nucleoside triphosphate hydrolases"/>
    <property type="match status" value="1"/>
</dbReference>
<keyword evidence="2 5" id="KW-0547">Nucleotide-binding</keyword>
<dbReference type="InterPro" id="IPR027417">
    <property type="entry name" value="P-loop_NTPase"/>
</dbReference>
<dbReference type="InterPro" id="IPR001977">
    <property type="entry name" value="Depp_CoAkinase"/>
</dbReference>
<organism evidence="7 8">
    <name type="scientific">Flavobacterium arundinis</name>
    <dbReference type="NCBI Taxonomy" id="3139143"/>
    <lineage>
        <taxon>Bacteria</taxon>
        <taxon>Pseudomonadati</taxon>
        <taxon>Bacteroidota</taxon>
        <taxon>Flavobacteriia</taxon>
        <taxon>Flavobacteriales</taxon>
        <taxon>Flavobacteriaceae</taxon>
        <taxon>Flavobacterium</taxon>
    </lineage>
</organism>
<protein>
    <recommendedName>
        <fullName evidence="5 6">Dephospho-CoA kinase</fullName>
        <ecNumber evidence="5 6">2.7.1.24</ecNumber>
    </recommendedName>
    <alternativeName>
        <fullName evidence="5">Dephosphocoenzyme A kinase</fullName>
    </alternativeName>
</protein>
<dbReference type="HAMAP" id="MF_00376">
    <property type="entry name" value="Dephospho_CoA_kinase"/>
    <property type="match status" value="1"/>
</dbReference>
<dbReference type="PROSITE" id="PS51219">
    <property type="entry name" value="DPCK"/>
    <property type="match status" value="1"/>
</dbReference>
<dbReference type="EC" id="2.7.1.24" evidence="5 6"/>
<reference evidence="7 8" key="1">
    <citation type="submission" date="2024-04" db="EMBL/GenBank/DDBJ databases">
        <title>Flavobacterium sp. DGU11 16S ribosomal RNA gene Genome sequencing and assembly.</title>
        <authorList>
            <person name="Park S."/>
        </authorList>
    </citation>
    <scope>NUCLEOTIDE SEQUENCE [LARGE SCALE GENOMIC DNA]</scope>
    <source>
        <strain evidence="7 8">DGU11</strain>
    </source>
</reference>
<dbReference type="EMBL" id="JBBYHR010000001">
    <property type="protein sequence ID" value="MEL1242896.1"/>
    <property type="molecule type" value="Genomic_DNA"/>
</dbReference>
<accession>A0ABU9HRV4</accession>
<gene>
    <name evidence="5 7" type="primary">coaE</name>
    <name evidence="7" type="ORF">AAEO56_01370</name>
</gene>
<dbReference type="Gene3D" id="3.40.50.300">
    <property type="entry name" value="P-loop containing nucleotide triphosphate hydrolases"/>
    <property type="match status" value="1"/>
</dbReference>
<evidence type="ECO:0000256" key="6">
    <source>
        <dbReference type="NCBIfam" id="TIGR00152"/>
    </source>
</evidence>
<comment type="caution">
    <text evidence="7">The sequence shown here is derived from an EMBL/GenBank/DDBJ whole genome shotgun (WGS) entry which is preliminary data.</text>
</comment>
<comment type="pathway">
    <text evidence="5">Cofactor biosynthesis; coenzyme A biosynthesis; CoA from (R)-pantothenate: step 5/5.</text>
</comment>
<dbReference type="GO" id="GO:0004140">
    <property type="term" value="F:dephospho-CoA kinase activity"/>
    <property type="evidence" value="ECO:0007669"/>
    <property type="project" value="UniProtKB-EC"/>
</dbReference>
<comment type="function">
    <text evidence="5">Catalyzes the phosphorylation of the 3'-hydroxyl group of dephosphocoenzyme A to form coenzyme A.</text>
</comment>
<dbReference type="PANTHER" id="PTHR10695">
    <property type="entry name" value="DEPHOSPHO-COA KINASE-RELATED"/>
    <property type="match status" value="1"/>
</dbReference>
<keyword evidence="5 7" id="KW-0418">Kinase</keyword>
<dbReference type="PRINTS" id="PR00988">
    <property type="entry name" value="URIDINKINASE"/>
</dbReference>
<dbReference type="CDD" id="cd02022">
    <property type="entry name" value="DPCK"/>
    <property type="match status" value="1"/>
</dbReference>
<proteinExistence type="inferred from homology"/>
<keyword evidence="4 5" id="KW-0173">Coenzyme A biosynthesis</keyword>
<comment type="subcellular location">
    <subcellularLocation>
        <location evidence="5">Cytoplasm</location>
    </subcellularLocation>
</comment>
<keyword evidence="5" id="KW-0963">Cytoplasm</keyword>
<keyword evidence="8" id="KW-1185">Reference proteome</keyword>
<evidence type="ECO:0000256" key="4">
    <source>
        <dbReference type="ARBA" id="ARBA00022993"/>
    </source>
</evidence>
<evidence type="ECO:0000256" key="5">
    <source>
        <dbReference type="HAMAP-Rule" id="MF_00376"/>
    </source>
</evidence>
<sequence>MKTKIIGLTGGIGSGKTTIAQYFIAWGIPVYFADDEAKKILYTPDTIKEVGNAFGESAFTDGMPDRQKIAGIVFNDPKKLEVLNGIIHPKVRQHFKDWVAAREKEPVVIKETAILFESGSYKDCDAVILVTAPKELRLKRVMQRDNTTEEKVLERMESQWDDERKMPLSTYIIHNIDTAQAEKDAQNVFEIIQKCEN</sequence>
<dbReference type="RefSeq" id="WP_341695219.1">
    <property type="nucleotide sequence ID" value="NZ_JBBYHR010000001.1"/>
</dbReference>
<dbReference type="PANTHER" id="PTHR10695:SF46">
    <property type="entry name" value="BIFUNCTIONAL COENZYME A SYNTHASE-RELATED"/>
    <property type="match status" value="1"/>
</dbReference>
<dbReference type="NCBIfam" id="TIGR00152">
    <property type="entry name" value="dephospho-CoA kinase"/>
    <property type="match status" value="1"/>
</dbReference>
<evidence type="ECO:0000313" key="7">
    <source>
        <dbReference type="EMBL" id="MEL1242896.1"/>
    </source>
</evidence>
<keyword evidence="3 5" id="KW-0067">ATP-binding</keyword>
<comment type="catalytic activity">
    <reaction evidence="5">
        <text>3'-dephospho-CoA + ATP = ADP + CoA + H(+)</text>
        <dbReference type="Rhea" id="RHEA:18245"/>
        <dbReference type="ChEBI" id="CHEBI:15378"/>
        <dbReference type="ChEBI" id="CHEBI:30616"/>
        <dbReference type="ChEBI" id="CHEBI:57287"/>
        <dbReference type="ChEBI" id="CHEBI:57328"/>
        <dbReference type="ChEBI" id="CHEBI:456216"/>
        <dbReference type="EC" id="2.7.1.24"/>
    </reaction>
</comment>
<comment type="similarity">
    <text evidence="1 5">Belongs to the CoaE family.</text>
</comment>
<feature type="binding site" evidence="5">
    <location>
        <begin position="13"/>
        <end position="18"/>
    </location>
    <ligand>
        <name>ATP</name>
        <dbReference type="ChEBI" id="CHEBI:30616"/>
    </ligand>
</feature>
<evidence type="ECO:0000313" key="8">
    <source>
        <dbReference type="Proteomes" id="UP001464555"/>
    </source>
</evidence>
<dbReference type="Proteomes" id="UP001464555">
    <property type="component" value="Unassembled WGS sequence"/>
</dbReference>
<dbReference type="Pfam" id="PF01121">
    <property type="entry name" value="CoaE"/>
    <property type="match status" value="1"/>
</dbReference>
<evidence type="ECO:0000256" key="3">
    <source>
        <dbReference type="ARBA" id="ARBA00022840"/>
    </source>
</evidence>
<evidence type="ECO:0000256" key="1">
    <source>
        <dbReference type="ARBA" id="ARBA00009018"/>
    </source>
</evidence>